<dbReference type="GeneID" id="6504916"/>
<evidence type="ECO:0000313" key="16">
    <source>
        <dbReference type="EMBL" id="EDV32874.1"/>
    </source>
</evidence>
<feature type="region of interest" description="Disordered" evidence="14">
    <location>
        <begin position="116"/>
        <end position="143"/>
    </location>
</feature>
<dbReference type="AlphaFoldDB" id="B3MZ30"/>
<dbReference type="HOGENOM" id="CLU_106881_0_0_1"/>
<dbReference type="GO" id="GO:0005634">
    <property type="term" value="C:nucleus"/>
    <property type="evidence" value="ECO:0007669"/>
    <property type="project" value="UniProtKB-SubCell"/>
</dbReference>
<evidence type="ECO:0000259" key="15">
    <source>
        <dbReference type="PROSITE" id="PS51044"/>
    </source>
</evidence>
<dbReference type="GO" id="GO:0030915">
    <property type="term" value="C:Smc5-Smc6 complex"/>
    <property type="evidence" value="ECO:0007669"/>
    <property type="project" value="InterPro"/>
</dbReference>
<sequence length="248" mass="28673">MEVIQQIDTVLGSLPENTQLFKDLAEGTPSEYEAQIKKLHETSTRRRVEYAESLIRIRNSHQAMQTALDRAKEELPDYQEWRSGWKERKEAVVKSRINVKNMHVYKNIKQAIEVASNLNNPRTSTGSEKDTNASTNPDDDDDIQIQGNSDVFSIYDPWSKAVMMNPVRNTKCGHVYDRESVLKIIKENISIRCPVLGCGNKSYLHPNLLVEDEETRQRVLRKLAEEEKETEEYEVEALEDTDQDEEME</sequence>
<dbReference type="InterPro" id="IPR026846">
    <property type="entry name" value="Nse2(Mms21)"/>
</dbReference>
<feature type="domain" description="SP-RING-type" evidence="15">
    <location>
        <begin position="139"/>
        <end position="228"/>
    </location>
</feature>
<dbReference type="GO" id="GO:0061665">
    <property type="term" value="F:SUMO ligase activity"/>
    <property type="evidence" value="ECO:0007669"/>
    <property type="project" value="TreeGrafter"/>
</dbReference>
<gene>
    <name evidence="16" type="primary">Dana\GF22252</name>
    <name evidence="16" type="synonym">dana_GLEANR_6227</name>
    <name evidence="16" type="ORF">GF22252</name>
</gene>
<dbReference type="Gene3D" id="3.30.40.10">
    <property type="entry name" value="Zinc/RING finger domain, C3HC4 (zinc finger)"/>
    <property type="match status" value="1"/>
</dbReference>
<dbReference type="PhylomeDB" id="B3MZ30"/>
<evidence type="ECO:0000256" key="2">
    <source>
        <dbReference type="ARBA" id="ARBA00004718"/>
    </source>
</evidence>
<feature type="compositionally biased region" description="Acidic residues" evidence="14">
    <location>
        <begin position="226"/>
        <end position="248"/>
    </location>
</feature>
<dbReference type="PROSITE" id="PS51044">
    <property type="entry name" value="ZF_SP_RING"/>
    <property type="match status" value="1"/>
</dbReference>
<comment type="subcellular location">
    <subcellularLocation>
        <location evidence="1">Nucleus</location>
    </subcellularLocation>
</comment>
<keyword evidence="6" id="KW-0479">Metal-binding</keyword>
<dbReference type="SUPFAM" id="SSF57850">
    <property type="entry name" value="RING/U-box"/>
    <property type="match status" value="1"/>
</dbReference>
<keyword evidence="10" id="KW-0539">Nucleus</keyword>
<dbReference type="InterPro" id="IPR013083">
    <property type="entry name" value="Znf_RING/FYVE/PHD"/>
</dbReference>
<evidence type="ECO:0000256" key="8">
    <source>
        <dbReference type="ARBA" id="ARBA00022786"/>
    </source>
</evidence>
<evidence type="ECO:0000256" key="10">
    <source>
        <dbReference type="ARBA" id="ARBA00023242"/>
    </source>
</evidence>
<evidence type="ECO:0000256" key="4">
    <source>
        <dbReference type="ARBA" id="ARBA00020923"/>
    </source>
</evidence>
<evidence type="ECO:0000256" key="7">
    <source>
        <dbReference type="ARBA" id="ARBA00022771"/>
    </source>
</evidence>
<dbReference type="InParanoid" id="B3MZ30"/>
<keyword evidence="7 13" id="KW-0863">Zinc-finger</keyword>
<keyword evidence="9" id="KW-0862">Zinc</keyword>
<evidence type="ECO:0000256" key="3">
    <source>
        <dbReference type="ARBA" id="ARBA00008212"/>
    </source>
</evidence>
<dbReference type="eggNOG" id="KOG2979">
    <property type="taxonomic scope" value="Eukaryota"/>
</dbReference>
<evidence type="ECO:0000256" key="13">
    <source>
        <dbReference type="PROSITE-ProRule" id="PRU00452"/>
    </source>
</evidence>
<dbReference type="InterPro" id="IPR004181">
    <property type="entry name" value="Znf_MIZ"/>
</dbReference>
<dbReference type="OMA" id="FSLHDPW"/>
<dbReference type="KEGG" id="dan:6504916"/>
<evidence type="ECO:0000256" key="12">
    <source>
        <dbReference type="ARBA" id="ARBA00032533"/>
    </source>
</evidence>
<evidence type="ECO:0000256" key="14">
    <source>
        <dbReference type="SAM" id="MobiDB-lite"/>
    </source>
</evidence>
<feature type="compositionally biased region" description="Polar residues" evidence="14">
    <location>
        <begin position="116"/>
        <end position="136"/>
    </location>
</feature>
<dbReference type="PANTHER" id="PTHR21330:SF1">
    <property type="entry name" value="E3 SUMO-PROTEIN LIGASE NSE2"/>
    <property type="match status" value="1"/>
</dbReference>
<dbReference type="EMBL" id="CH902632">
    <property type="protein sequence ID" value="EDV32874.1"/>
    <property type="molecule type" value="Genomic_DNA"/>
</dbReference>
<dbReference type="GO" id="GO:0008270">
    <property type="term" value="F:zinc ion binding"/>
    <property type="evidence" value="ECO:0007669"/>
    <property type="project" value="UniProtKB-KW"/>
</dbReference>
<evidence type="ECO:0000256" key="11">
    <source>
        <dbReference type="ARBA" id="ARBA00031731"/>
    </source>
</evidence>
<dbReference type="GO" id="GO:0016925">
    <property type="term" value="P:protein sumoylation"/>
    <property type="evidence" value="ECO:0007669"/>
    <property type="project" value="UniProtKB-UniPathway"/>
</dbReference>
<organism evidence="16 17">
    <name type="scientific">Drosophila ananassae</name>
    <name type="common">Fruit fly</name>
    <dbReference type="NCBI Taxonomy" id="7217"/>
    <lineage>
        <taxon>Eukaryota</taxon>
        <taxon>Metazoa</taxon>
        <taxon>Ecdysozoa</taxon>
        <taxon>Arthropoda</taxon>
        <taxon>Hexapoda</taxon>
        <taxon>Insecta</taxon>
        <taxon>Pterygota</taxon>
        <taxon>Neoptera</taxon>
        <taxon>Endopterygota</taxon>
        <taxon>Diptera</taxon>
        <taxon>Brachycera</taxon>
        <taxon>Muscomorpha</taxon>
        <taxon>Ephydroidea</taxon>
        <taxon>Drosophilidae</taxon>
        <taxon>Drosophila</taxon>
        <taxon>Sophophora</taxon>
    </lineage>
</organism>
<protein>
    <recommendedName>
        <fullName evidence="4">E3 SUMO-protein ligase NSE2</fullName>
    </recommendedName>
    <alternativeName>
        <fullName evidence="11">E3 SUMO-protein transferase NSE2</fullName>
    </alternativeName>
    <alternativeName>
        <fullName evidence="12">Non-structural maintenance of chromosomes element 2 homolog</fullName>
    </alternativeName>
</protein>
<dbReference type="UniPathway" id="UPA00886"/>
<evidence type="ECO:0000256" key="9">
    <source>
        <dbReference type="ARBA" id="ARBA00022833"/>
    </source>
</evidence>
<dbReference type="CDD" id="cd16651">
    <property type="entry name" value="SPL-RING_NSE2"/>
    <property type="match status" value="1"/>
</dbReference>
<comment type="similarity">
    <text evidence="3">Belongs to the NSE2 family.</text>
</comment>
<dbReference type="PANTHER" id="PTHR21330">
    <property type="entry name" value="E3 SUMO-PROTEIN LIGASE NSE2"/>
    <property type="match status" value="1"/>
</dbReference>
<dbReference type="Pfam" id="PF11789">
    <property type="entry name" value="zf-Nse"/>
    <property type="match status" value="1"/>
</dbReference>
<dbReference type="STRING" id="7217.B3MZ30"/>
<keyword evidence="17" id="KW-1185">Reference proteome</keyword>
<evidence type="ECO:0000256" key="5">
    <source>
        <dbReference type="ARBA" id="ARBA00022679"/>
    </source>
</evidence>
<reference evidence="16 17" key="1">
    <citation type="journal article" date="2007" name="Nature">
        <title>Evolution of genes and genomes on the Drosophila phylogeny.</title>
        <authorList>
            <consortium name="Drosophila 12 Genomes Consortium"/>
            <person name="Clark A.G."/>
            <person name="Eisen M.B."/>
            <person name="Smith D.R."/>
            <person name="Bergman C.M."/>
            <person name="Oliver B."/>
            <person name="Markow T.A."/>
            <person name="Kaufman T.C."/>
            <person name="Kellis M."/>
            <person name="Gelbart W."/>
            <person name="Iyer V.N."/>
            <person name="Pollard D.A."/>
            <person name="Sackton T.B."/>
            <person name="Larracuente A.M."/>
            <person name="Singh N.D."/>
            <person name="Abad J.P."/>
            <person name="Abt D.N."/>
            <person name="Adryan B."/>
            <person name="Aguade M."/>
            <person name="Akashi H."/>
            <person name="Anderson W.W."/>
            <person name="Aquadro C.F."/>
            <person name="Ardell D.H."/>
            <person name="Arguello R."/>
            <person name="Artieri C.G."/>
            <person name="Barbash D.A."/>
            <person name="Barker D."/>
            <person name="Barsanti P."/>
            <person name="Batterham P."/>
            <person name="Batzoglou S."/>
            <person name="Begun D."/>
            <person name="Bhutkar A."/>
            <person name="Blanco E."/>
            <person name="Bosak S.A."/>
            <person name="Bradley R.K."/>
            <person name="Brand A.D."/>
            <person name="Brent M.R."/>
            <person name="Brooks A.N."/>
            <person name="Brown R.H."/>
            <person name="Butlin R.K."/>
            <person name="Caggese C."/>
            <person name="Calvi B.R."/>
            <person name="Bernardo de Carvalho A."/>
            <person name="Caspi A."/>
            <person name="Castrezana S."/>
            <person name="Celniker S.E."/>
            <person name="Chang J.L."/>
            <person name="Chapple C."/>
            <person name="Chatterji S."/>
            <person name="Chinwalla A."/>
            <person name="Civetta A."/>
            <person name="Clifton S.W."/>
            <person name="Comeron J.M."/>
            <person name="Costello J.C."/>
            <person name="Coyne J.A."/>
            <person name="Daub J."/>
            <person name="David R.G."/>
            <person name="Delcher A.L."/>
            <person name="Delehaunty K."/>
            <person name="Do C.B."/>
            <person name="Ebling H."/>
            <person name="Edwards K."/>
            <person name="Eickbush T."/>
            <person name="Evans J.D."/>
            <person name="Filipski A."/>
            <person name="Findeiss S."/>
            <person name="Freyhult E."/>
            <person name="Fulton L."/>
            <person name="Fulton R."/>
            <person name="Garcia A.C."/>
            <person name="Gardiner A."/>
            <person name="Garfield D.A."/>
            <person name="Garvin B.E."/>
            <person name="Gibson G."/>
            <person name="Gilbert D."/>
            <person name="Gnerre S."/>
            <person name="Godfrey J."/>
            <person name="Good R."/>
            <person name="Gotea V."/>
            <person name="Gravely B."/>
            <person name="Greenberg A.J."/>
            <person name="Griffiths-Jones S."/>
            <person name="Gross S."/>
            <person name="Guigo R."/>
            <person name="Gustafson E.A."/>
            <person name="Haerty W."/>
            <person name="Hahn M.W."/>
            <person name="Halligan D.L."/>
            <person name="Halpern A.L."/>
            <person name="Halter G.M."/>
            <person name="Han M.V."/>
            <person name="Heger A."/>
            <person name="Hillier L."/>
            <person name="Hinrichs A.S."/>
            <person name="Holmes I."/>
            <person name="Hoskins R.A."/>
            <person name="Hubisz M.J."/>
            <person name="Hultmark D."/>
            <person name="Huntley M.A."/>
            <person name="Jaffe D.B."/>
            <person name="Jagadeeshan S."/>
            <person name="Jeck W.R."/>
            <person name="Johnson J."/>
            <person name="Jones C.D."/>
            <person name="Jordan W.C."/>
            <person name="Karpen G.H."/>
            <person name="Kataoka E."/>
            <person name="Keightley P.D."/>
            <person name="Kheradpour P."/>
            <person name="Kirkness E.F."/>
            <person name="Koerich L.B."/>
            <person name="Kristiansen K."/>
            <person name="Kudrna D."/>
            <person name="Kulathinal R.J."/>
            <person name="Kumar S."/>
            <person name="Kwok R."/>
            <person name="Lander E."/>
            <person name="Langley C.H."/>
            <person name="Lapoint R."/>
            <person name="Lazzaro B.P."/>
            <person name="Lee S.J."/>
            <person name="Levesque L."/>
            <person name="Li R."/>
            <person name="Lin C.F."/>
            <person name="Lin M.F."/>
            <person name="Lindblad-Toh K."/>
            <person name="Llopart A."/>
            <person name="Long M."/>
            <person name="Low L."/>
            <person name="Lozovsky E."/>
            <person name="Lu J."/>
            <person name="Luo M."/>
            <person name="Machado C.A."/>
            <person name="Makalowski W."/>
            <person name="Marzo M."/>
            <person name="Matsuda M."/>
            <person name="Matzkin L."/>
            <person name="McAllister B."/>
            <person name="McBride C.S."/>
            <person name="McKernan B."/>
            <person name="McKernan K."/>
            <person name="Mendez-Lago M."/>
            <person name="Minx P."/>
            <person name="Mollenhauer M.U."/>
            <person name="Montooth K."/>
            <person name="Mount S.M."/>
            <person name="Mu X."/>
            <person name="Myers E."/>
            <person name="Negre B."/>
            <person name="Newfeld S."/>
            <person name="Nielsen R."/>
            <person name="Noor M.A."/>
            <person name="O'Grady P."/>
            <person name="Pachter L."/>
            <person name="Papaceit M."/>
            <person name="Parisi M.J."/>
            <person name="Parisi M."/>
            <person name="Parts L."/>
            <person name="Pedersen J.S."/>
            <person name="Pesole G."/>
            <person name="Phillippy A.M."/>
            <person name="Ponting C.P."/>
            <person name="Pop M."/>
            <person name="Porcelli D."/>
            <person name="Powell J.R."/>
            <person name="Prohaska S."/>
            <person name="Pruitt K."/>
            <person name="Puig M."/>
            <person name="Quesneville H."/>
            <person name="Ram K.R."/>
            <person name="Rand D."/>
            <person name="Rasmussen M.D."/>
            <person name="Reed L.K."/>
            <person name="Reenan R."/>
            <person name="Reily A."/>
            <person name="Remington K.A."/>
            <person name="Rieger T.T."/>
            <person name="Ritchie M.G."/>
            <person name="Robin C."/>
            <person name="Rogers Y.H."/>
            <person name="Rohde C."/>
            <person name="Rozas J."/>
            <person name="Rubenfield M.J."/>
            <person name="Ruiz A."/>
            <person name="Russo S."/>
            <person name="Salzberg S.L."/>
            <person name="Sanchez-Gracia A."/>
            <person name="Saranga D.J."/>
            <person name="Sato H."/>
            <person name="Schaeffer S.W."/>
            <person name="Schatz M.C."/>
            <person name="Schlenke T."/>
            <person name="Schwartz R."/>
            <person name="Segarra C."/>
            <person name="Singh R.S."/>
            <person name="Sirot L."/>
            <person name="Sirota M."/>
            <person name="Sisneros N.B."/>
            <person name="Smith C.D."/>
            <person name="Smith T.F."/>
            <person name="Spieth J."/>
            <person name="Stage D.E."/>
            <person name="Stark A."/>
            <person name="Stephan W."/>
            <person name="Strausberg R.L."/>
            <person name="Strempel S."/>
            <person name="Sturgill D."/>
            <person name="Sutton G."/>
            <person name="Sutton G.G."/>
            <person name="Tao W."/>
            <person name="Teichmann S."/>
            <person name="Tobari Y.N."/>
            <person name="Tomimura Y."/>
            <person name="Tsolas J.M."/>
            <person name="Valente V.L."/>
            <person name="Venter E."/>
            <person name="Venter J.C."/>
            <person name="Vicario S."/>
            <person name="Vieira F.G."/>
            <person name="Vilella A.J."/>
            <person name="Villasante A."/>
            <person name="Walenz B."/>
            <person name="Wang J."/>
            <person name="Wasserman M."/>
            <person name="Watts T."/>
            <person name="Wilson D."/>
            <person name="Wilson R.K."/>
            <person name="Wing R.A."/>
            <person name="Wolfner M.F."/>
            <person name="Wong A."/>
            <person name="Wong G.K."/>
            <person name="Wu C.I."/>
            <person name="Wu G."/>
            <person name="Yamamoto D."/>
            <person name="Yang H.P."/>
            <person name="Yang S.P."/>
            <person name="Yorke J.A."/>
            <person name="Yoshida K."/>
            <person name="Zdobnov E."/>
            <person name="Zhang P."/>
            <person name="Zhang Y."/>
            <person name="Zimin A.V."/>
            <person name="Baldwin J."/>
            <person name="Abdouelleil A."/>
            <person name="Abdulkadir J."/>
            <person name="Abebe A."/>
            <person name="Abera B."/>
            <person name="Abreu J."/>
            <person name="Acer S.C."/>
            <person name="Aftuck L."/>
            <person name="Alexander A."/>
            <person name="An P."/>
            <person name="Anderson E."/>
            <person name="Anderson S."/>
            <person name="Arachi H."/>
            <person name="Azer M."/>
            <person name="Bachantsang P."/>
            <person name="Barry A."/>
            <person name="Bayul T."/>
            <person name="Berlin A."/>
            <person name="Bessette D."/>
            <person name="Bloom T."/>
            <person name="Blye J."/>
            <person name="Boguslavskiy L."/>
            <person name="Bonnet C."/>
            <person name="Boukhgalter B."/>
            <person name="Bourzgui I."/>
            <person name="Brown A."/>
            <person name="Cahill P."/>
            <person name="Channer S."/>
            <person name="Cheshatsang Y."/>
            <person name="Chuda L."/>
            <person name="Citroen M."/>
            <person name="Collymore A."/>
            <person name="Cooke P."/>
            <person name="Costello M."/>
            <person name="D'Aco K."/>
            <person name="Daza R."/>
            <person name="De Haan G."/>
            <person name="DeGray S."/>
            <person name="DeMaso C."/>
            <person name="Dhargay N."/>
            <person name="Dooley K."/>
            <person name="Dooley E."/>
            <person name="Doricent M."/>
            <person name="Dorje P."/>
            <person name="Dorjee K."/>
            <person name="Dupes A."/>
            <person name="Elong R."/>
            <person name="Falk J."/>
            <person name="Farina A."/>
            <person name="Faro S."/>
            <person name="Ferguson D."/>
            <person name="Fisher S."/>
            <person name="Foley C.D."/>
            <person name="Franke A."/>
            <person name="Friedrich D."/>
            <person name="Gadbois L."/>
            <person name="Gearin G."/>
            <person name="Gearin C.R."/>
            <person name="Giannoukos G."/>
            <person name="Goode T."/>
            <person name="Graham J."/>
            <person name="Grandbois E."/>
            <person name="Grewal S."/>
            <person name="Gyaltsen K."/>
            <person name="Hafez N."/>
            <person name="Hagos B."/>
            <person name="Hall J."/>
            <person name="Henson C."/>
            <person name="Hollinger A."/>
            <person name="Honan T."/>
            <person name="Huard M.D."/>
            <person name="Hughes L."/>
            <person name="Hurhula B."/>
            <person name="Husby M.E."/>
            <person name="Kamat A."/>
            <person name="Kanga B."/>
            <person name="Kashin S."/>
            <person name="Khazanovich D."/>
            <person name="Kisner P."/>
            <person name="Lance K."/>
            <person name="Lara M."/>
            <person name="Lee W."/>
            <person name="Lennon N."/>
            <person name="Letendre F."/>
            <person name="LeVine R."/>
            <person name="Lipovsky A."/>
            <person name="Liu X."/>
            <person name="Liu J."/>
            <person name="Liu S."/>
            <person name="Lokyitsang T."/>
            <person name="Lokyitsang Y."/>
            <person name="Lubonja R."/>
            <person name="Lui A."/>
            <person name="MacDonald P."/>
            <person name="Magnisalis V."/>
            <person name="Maru K."/>
            <person name="Matthews C."/>
            <person name="McCusker W."/>
            <person name="McDonough S."/>
            <person name="Mehta T."/>
            <person name="Meldrim J."/>
            <person name="Meneus L."/>
            <person name="Mihai O."/>
            <person name="Mihalev A."/>
            <person name="Mihova T."/>
            <person name="Mittelman R."/>
            <person name="Mlenga V."/>
            <person name="Montmayeur A."/>
            <person name="Mulrain L."/>
            <person name="Navidi A."/>
            <person name="Naylor J."/>
            <person name="Negash T."/>
            <person name="Nguyen T."/>
            <person name="Nguyen N."/>
            <person name="Nicol R."/>
            <person name="Norbu C."/>
            <person name="Norbu N."/>
            <person name="Novod N."/>
            <person name="O'Neill B."/>
            <person name="Osman S."/>
            <person name="Markiewicz E."/>
            <person name="Oyono O.L."/>
            <person name="Patti C."/>
            <person name="Phunkhang P."/>
            <person name="Pierre F."/>
            <person name="Priest M."/>
            <person name="Raghuraman S."/>
            <person name="Rege F."/>
            <person name="Reyes R."/>
            <person name="Rise C."/>
            <person name="Rogov P."/>
            <person name="Ross K."/>
            <person name="Ryan E."/>
            <person name="Settipalli S."/>
            <person name="Shea T."/>
            <person name="Sherpa N."/>
            <person name="Shi L."/>
            <person name="Shih D."/>
            <person name="Sparrow T."/>
            <person name="Spaulding J."/>
            <person name="Stalker J."/>
            <person name="Stange-Thomann N."/>
            <person name="Stavropoulos S."/>
            <person name="Stone C."/>
            <person name="Strader C."/>
            <person name="Tesfaye S."/>
            <person name="Thomson T."/>
            <person name="Thoulutsang Y."/>
            <person name="Thoulutsang D."/>
            <person name="Topham K."/>
            <person name="Topping I."/>
            <person name="Tsamla T."/>
            <person name="Vassiliev H."/>
            <person name="Vo A."/>
            <person name="Wangchuk T."/>
            <person name="Wangdi T."/>
            <person name="Weiand M."/>
            <person name="Wilkinson J."/>
            <person name="Wilson A."/>
            <person name="Yadav S."/>
            <person name="Young G."/>
            <person name="Yu Q."/>
            <person name="Zembek L."/>
            <person name="Zhong D."/>
            <person name="Zimmer A."/>
            <person name="Zwirko Z."/>
            <person name="Jaffe D.B."/>
            <person name="Alvarez P."/>
            <person name="Brockman W."/>
            <person name="Butler J."/>
            <person name="Chin C."/>
            <person name="Gnerre S."/>
            <person name="Grabherr M."/>
            <person name="Kleber M."/>
            <person name="Mauceli E."/>
            <person name="MacCallum I."/>
        </authorList>
    </citation>
    <scope>NUCLEOTIDE SEQUENCE [LARGE SCALE GENOMIC DNA]</scope>
    <source>
        <strain evidence="17">Tucson 14024-0371.13</strain>
    </source>
</reference>
<keyword evidence="5" id="KW-0808">Transferase</keyword>
<name>B3MZ30_DROAN</name>
<evidence type="ECO:0000313" key="17">
    <source>
        <dbReference type="Proteomes" id="UP000007801"/>
    </source>
</evidence>
<dbReference type="Proteomes" id="UP000007801">
    <property type="component" value="Unassembled WGS sequence"/>
</dbReference>
<evidence type="ECO:0000256" key="6">
    <source>
        <dbReference type="ARBA" id="ARBA00022723"/>
    </source>
</evidence>
<dbReference type="FunCoup" id="B3MZ30">
    <property type="interactions" value="2054"/>
</dbReference>
<accession>B3MZ30</accession>
<dbReference type="OrthoDB" id="26899at2759"/>
<comment type="pathway">
    <text evidence="2">Protein modification; protein sumoylation.</text>
</comment>
<proteinExistence type="inferred from homology"/>
<dbReference type="GO" id="GO:0000724">
    <property type="term" value="P:double-strand break repair via homologous recombination"/>
    <property type="evidence" value="ECO:0007669"/>
    <property type="project" value="InterPro"/>
</dbReference>
<feature type="region of interest" description="Disordered" evidence="14">
    <location>
        <begin position="224"/>
        <end position="248"/>
    </location>
</feature>
<evidence type="ECO:0000256" key="1">
    <source>
        <dbReference type="ARBA" id="ARBA00004123"/>
    </source>
</evidence>
<keyword evidence="8" id="KW-0833">Ubl conjugation pathway</keyword>